<dbReference type="Proteomes" id="UP000530320">
    <property type="component" value="Unassembled WGS sequence"/>
</dbReference>
<evidence type="ECO:0000313" key="6">
    <source>
        <dbReference type="Proteomes" id="UP000530320"/>
    </source>
</evidence>
<dbReference type="InterPro" id="IPR005143">
    <property type="entry name" value="TF_LuxR_autoind-bd_dom"/>
</dbReference>
<comment type="caution">
    <text evidence="5">The sequence shown here is derived from an EMBL/GenBank/DDBJ whole genome shotgun (WGS) entry which is preliminary data.</text>
</comment>
<dbReference type="CDD" id="cd06170">
    <property type="entry name" value="LuxR_C_like"/>
    <property type="match status" value="1"/>
</dbReference>
<evidence type="ECO:0000259" key="4">
    <source>
        <dbReference type="PROSITE" id="PS50043"/>
    </source>
</evidence>
<dbReference type="PRINTS" id="PR00038">
    <property type="entry name" value="HTHLUXR"/>
</dbReference>
<feature type="domain" description="HTH luxR-type" evidence="4">
    <location>
        <begin position="162"/>
        <end position="227"/>
    </location>
</feature>
<dbReference type="SUPFAM" id="SSF75516">
    <property type="entry name" value="Pheromone-binding domain of LuxR-like quorum-sensing transcription factors"/>
    <property type="match status" value="1"/>
</dbReference>
<dbReference type="SUPFAM" id="SSF46894">
    <property type="entry name" value="C-terminal effector domain of the bipartite response regulators"/>
    <property type="match status" value="1"/>
</dbReference>
<dbReference type="PANTHER" id="PTHR44688">
    <property type="entry name" value="DNA-BINDING TRANSCRIPTIONAL ACTIVATOR DEVR_DOSR"/>
    <property type="match status" value="1"/>
</dbReference>
<dbReference type="GO" id="GO:0006355">
    <property type="term" value="P:regulation of DNA-templated transcription"/>
    <property type="evidence" value="ECO:0007669"/>
    <property type="project" value="InterPro"/>
</dbReference>
<name>A0A7W4PID2_9PROT</name>
<evidence type="ECO:0000256" key="1">
    <source>
        <dbReference type="ARBA" id="ARBA00023015"/>
    </source>
</evidence>
<dbReference type="PROSITE" id="PS50043">
    <property type="entry name" value="HTH_LUXR_2"/>
    <property type="match status" value="1"/>
</dbReference>
<evidence type="ECO:0000313" key="5">
    <source>
        <dbReference type="EMBL" id="MBB2199162.1"/>
    </source>
</evidence>
<dbReference type="PANTHER" id="PTHR44688:SF16">
    <property type="entry name" value="DNA-BINDING TRANSCRIPTIONAL ACTIVATOR DEVR_DOSR"/>
    <property type="match status" value="1"/>
</dbReference>
<dbReference type="InterPro" id="IPR000792">
    <property type="entry name" value="Tscrpt_reg_LuxR_C"/>
</dbReference>
<keyword evidence="3" id="KW-0804">Transcription</keyword>
<keyword evidence="1" id="KW-0805">Transcription regulation</keyword>
<dbReference type="SMART" id="SM00421">
    <property type="entry name" value="HTH_LUXR"/>
    <property type="match status" value="1"/>
</dbReference>
<dbReference type="Gene3D" id="3.30.450.80">
    <property type="entry name" value="Transcription factor LuxR-like, autoinducer-binding domain"/>
    <property type="match status" value="1"/>
</dbReference>
<dbReference type="Gene3D" id="1.10.10.10">
    <property type="entry name" value="Winged helix-like DNA-binding domain superfamily/Winged helix DNA-binding domain"/>
    <property type="match status" value="1"/>
</dbReference>
<evidence type="ECO:0000256" key="2">
    <source>
        <dbReference type="ARBA" id="ARBA00023125"/>
    </source>
</evidence>
<accession>A0A7W4PID2</accession>
<dbReference type="Pfam" id="PF00196">
    <property type="entry name" value="GerE"/>
    <property type="match status" value="1"/>
</dbReference>
<dbReference type="Pfam" id="PF03472">
    <property type="entry name" value="Autoind_bind"/>
    <property type="match status" value="1"/>
</dbReference>
<evidence type="ECO:0000256" key="3">
    <source>
        <dbReference type="ARBA" id="ARBA00023163"/>
    </source>
</evidence>
<organism evidence="5 6">
    <name type="scientific">Gluconacetobacter dulcium</name>
    <dbReference type="NCBI Taxonomy" id="2729096"/>
    <lineage>
        <taxon>Bacteria</taxon>
        <taxon>Pseudomonadati</taxon>
        <taxon>Pseudomonadota</taxon>
        <taxon>Alphaproteobacteria</taxon>
        <taxon>Acetobacterales</taxon>
        <taxon>Acetobacteraceae</taxon>
        <taxon>Gluconacetobacter</taxon>
    </lineage>
</organism>
<keyword evidence="2" id="KW-0238">DNA-binding</keyword>
<dbReference type="InterPro" id="IPR016032">
    <property type="entry name" value="Sig_transdc_resp-reg_C-effctor"/>
</dbReference>
<dbReference type="GO" id="GO:0003677">
    <property type="term" value="F:DNA binding"/>
    <property type="evidence" value="ECO:0007669"/>
    <property type="project" value="UniProtKB-KW"/>
</dbReference>
<dbReference type="InterPro" id="IPR036388">
    <property type="entry name" value="WH-like_DNA-bd_sf"/>
</dbReference>
<protein>
    <submittedName>
        <fullName evidence="5">LuxR family transcriptional regulator</fullName>
    </submittedName>
</protein>
<dbReference type="AlphaFoldDB" id="A0A7W4PID2"/>
<sequence length="231" mass="26336">MIDIVTASDCMESICSTKELLTAYHSFLSDISDVYFALGRFDRFNKRDNEIISVNYPKEWVSRYTDRKYIFEDPTISQSAQTQIPYLWHEFRDLRPSQRAIFSDLSDFGVQAGYTIPLHAPDGMTFVASFAFRRPIISAVDRVAITALTSQFYFRYKRLLSSSSSQNVLSERERECLCWAARGKSSWETGVILGITENTVNFHIKNALGKLQSNNRIEGVVRAICLGLISP</sequence>
<gene>
    <name evidence="5" type="ORF">HLH44_17245</name>
</gene>
<dbReference type="InterPro" id="IPR036693">
    <property type="entry name" value="TF_LuxR_autoind-bd_dom_sf"/>
</dbReference>
<dbReference type="EMBL" id="JABEQP010000015">
    <property type="protein sequence ID" value="MBB2199162.1"/>
    <property type="molecule type" value="Genomic_DNA"/>
</dbReference>
<reference evidence="5 6" key="1">
    <citation type="submission" date="2020-04" db="EMBL/GenBank/DDBJ databases">
        <title>Description of novel Gluconacetobacter.</title>
        <authorList>
            <person name="Sombolestani A."/>
        </authorList>
    </citation>
    <scope>NUCLEOTIDE SEQUENCE [LARGE SCALE GENOMIC DNA]</scope>
    <source>
        <strain evidence="5 6">LMG 22058</strain>
    </source>
</reference>
<dbReference type="RefSeq" id="WP_183010142.1">
    <property type="nucleotide sequence ID" value="NZ_JABEQP010000015.1"/>
</dbReference>
<proteinExistence type="predicted"/>